<feature type="signal peptide" evidence="1">
    <location>
        <begin position="1"/>
        <end position="19"/>
    </location>
</feature>
<proteinExistence type="predicted"/>
<name>A0A412TP52_9BACT</name>
<dbReference type="Proteomes" id="UP000284243">
    <property type="component" value="Unassembled WGS sequence"/>
</dbReference>
<accession>A0A412TP52</accession>
<evidence type="ECO:0000313" key="2">
    <source>
        <dbReference type="EMBL" id="RGU55607.1"/>
    </source>
</evidence>
<gene>
    <name evidence="2" type="ORF">DWW57_11865</name>
</gene>
<evidence type="ECO:0008006" key="4">
    <source>
        <dbReference type="Google" id="ProtNLM"/>
    </source>
</evidence>
<comment type="caution">
    <text evidence="2">The sequence shown here is derived from an EMBL/GenBank/DDBJ whole genome shotgun (WGS) entry which is preliminary data.</text>
</comment>
<feature type="chain" id="PRO_5019537911" description="DUF4369 domain-containing protein" evidence="1">
    <location>
        <begin position="20"/>
        <end position="323"/>
    </location>
</feature>
<dbReference type="AlphaFoldDB" id="A0A412TP52"/>
<evidence type="ECO:0000256" key="1">
    <source>
        <dbReference type="SAM" id="SignalP"/>
    </source>
</evidence>
<evidence type="ECO:0000313" key="3">
    <source>
        <dbReference type="Proteomes" id="UP000284243"/>
    </source>
</evidence>
<reference evidence="2 3" key="1">
    <citation type="submission" date="2018-08" db="EMBL/GenBank/DDBJ databases">
        <title>A genome reference for cultivated species of the human gut microbiota.</title>
        <authorList>
            <person name="Zou Y."/>
            <person name="Xue W."/>
            <person name="Luo G."/>
        </authorList>
    </citation>
    <scope>NUCLEOTIDE SEQUENCE [LARGE SCALE GENOMIC DNA]</scope>
    <source>
        <strain evidence="2 3">AF16-14</strain>
    </source>
</reference>
<organism evidence="2 3">
    <name type="scientific">Odoribacter splanchnicus</name>
    <dbReference type="NCBI Taxonomy" id="28118"/>
    <lineage>
        <taxon>Bacteria</taxon>
        <taxon>Pseudomonadati</taxon>
        <taxon>Bacteroidota</taxon>
        <taxon>Bacteroidia</taxon>
        <taxon>Bacteroidales</taxon>
        <taxon>Odoribacteraceae</taxon>
        <taxon>Odoribacter</taxon>
    </lineage>
</organism>
<keyword evidence="1" id="KW-0732">Signal</keyword>
<protein>
    <recommendedName>
        <fullName evidence="4">DUF4369 domain-containing protein</fullName>
    </recommendedName>
</protein>
<dbReference type="RefSeq" id="WP_022159740.1">
    <property type="nucleotide sequence ID" value="NZ_CABJFF010000016.1"/>
</dbReference>
<sequence length="323" mass="37684">MKKILFSMLVCLLCTGVQAQKMAKISATATGYSGKIIDFEFIDNIANNQQFPFKDNQLMEFEVELKEPSLMKVNAWLWMIVCPGDDIQMHVTFKGTSYREVEFKGTPSAVALNSAIRDGRMVRINDHYKTNPLAAVVTQVPVNTYYEACQRNWKKEQEILEGVRDQVDPFAFAYIYAELEGMYLDNLFKYPFVVSDVCKKKIEECIPEGYWNVLDGYQVKNDKASLKSFAYIGWLIDYVEYRERREAYRAGKTYAGPQNMEEMYEKLAQTYDGDTRDAVLYLFLYKAIAEQQDFNVIGKLSKDYFKKYNRNKQFRKELSEMQK</sequence>
<dbReference type="EMBL" id="QRYC01000016">
    <property type="protein sequence ID" value="RGU55607.1"/>
    <property type="molecule type" value="Genomic_DNA"/>
</dbReference>